<proteinExistence type="predicted"/>
<keyword evidence="1" id="KW-0812">Transmembrane</keyword>
<dbReference type="Proteomes" id="UP000283269">
    <property type="component" value="Unassembled WGS sequence"/>
</dbReference>
<gene>
    <name evidence="2" type="ORF">CVT25_003494</name>
</gene>
<reference evidence="2 3" key="1">
    <citation type="journal article" date="2018" name="Evol. Lett.">
        <title>Horizontal gene cluster transfer increased hallucinogenic mushroom diversity.</title>
        <authorList>
            <person name="Reynolds H.T."/>
            <person name="Vijayakumar V."/>
            <person name="Gluck-Thaler E."/>
            <person name="Korotkin H.B."/>
            <person name="Matheny P.B."/>
            <person name="Slot J.C."/>
        </authorList>
    </citation>
    <scope>NUCLEOTIDE SEQUENCE [LARGE SCALE GENOMIC DNA]</scope>
    <source>
        <strain evidence="2 3">2631</strain>
    </source>
</reference>
<protein>
    <submittedName>
        <fullName evidence="2">Uncharacterized protein</fullName>
    </submittedName>
</protein>
<sequence>MANRLSLARATILCGFGILDLCTSVRQYLKNTLAGFSPLIANTVSCLCLLNCCSLMLPTFLLYHALLLPLLTLFMQPLALNGRNVTVCSVHSFIISLILLSLK</sequence>
<evidence type="ECO:0000313" key="2">
    <source>
        <dbReference type="EMBL" id="PPQ89364.1"/>
    </source>
</evidence>
<keyword evidence="3" id="KW-1185">Reference proteome</keyword>
<keyword evidence="1" id="KW-0472">Membrane</keyword>
<comment type="caution">
    <text evidence="2">The sequence shown here is derived from an EMBL/GenBank/DDBJ whole genome shotgun (WGS) entry which is preliminary data.</text>
</comment>
<keyword evidence="1" id="KW-1133">Transmembrane helix</keyword>
<accession>A0A409XF38</accession>
<name>A0A409XF38_PSICY</name>
<evidence type="ECO:0000256" key="1">
    <source>
        <dbReference type="SAM" id="Phobius"/>
    </source>
</evidence>
<dbReference type="InParanoid" id="A0A409XF38"/>
<dbReference type="AlphaFoldDB" id="A0A409XF38"/>
<dbReference type="EMBL" id="NHYD01001896">
    <property type="protein sequence ID" value="PPQ89364.1"/>
    <property type="molecule type" value="Genomic_DNA"/>
</dbReference>
<feature type="transmembrane region" description="Helical" evidence="1">
    <location>
        <begin position="84"/>
        <end position="102"/>
    </location>
</feature>
<evidence type="ECO:0000313" key="3">
    <source>
        <dbReference type="Proteomes" id="UP000283269"/>
    </source>
</evidence>
<organism evidence="2 3">
    <name type="scientific">Psilocybe cyanescens</name>
    <dbReference type="NCBI Taxonomy" id="93625"/>
    <lineage>
        <taxon>Eukaryota</taxon>
        <taxon>Fungi</taxon>
        <taxon>Dikarya</taxon>
        <taxon>Basidiomycota</taxon>
        <taxon>Agaricomycotina</taxon>
        <taxon>Agaricomycetes</taxon>
        <taxon>Agaricomycetidae</taxon>
        <taxon>Agaricales</taxon>
        <taxon>Agaricineae</taxon>
        <taxon>Strophariaceae</taxon>
        <taxon>Psilocybe</taxon>
    </lineage>
</organism>